<dbReference type="RefSeq" id="WP_190301657.1">
    <property type="nucleotide sequence ID" value="NZ_JACOIJ010000006.1"/>
</dbReference>
<feature type="domain" description="TonB-dependent receptor plug" evidence="3">
    <location>
        <begin position="132"/>
        <end position="241"/>
    </location>
</feature>
<dbReference type="InterPro" id="IPR039426">
    <property type="entry name" value="TonB-dep_rcpt-like"/>
</dbReference>
<evidence type="ECO:0000256" key="1">
    <source>
        <dbReference type="PROSITE-ProRule" id="PRU01360"/>
    </source>
</evidence>
<reference evidence="4 5" key="1">
    <citation type="submission" date="2020-08" db="EMBL/GenBank/DDBJ databases">
        <title>Sphingobacterium sp. DN04309 isolated from aquaculture water.</title>
        <authorList>
            <person name="Zhang M."/>
        </authorList>
    </citation>
    <scope>NUCLEOTIDE SEQUENCE [LARGE SCALE GENOMIC DNA]</scope>
    <source>
        <strain evidence="4 5">DN04309</strain>
    </source>
</reference>
<keyword evidence="1" id="KW-0813">Transport</keyword>
<evidence type="ECO:0000256" key="2">
    <source>
        <dbReference type="SAM" id="SignalP"/>
    </source>
</evidence>
<sequence length="1070" mass="119698">MRDKLYLKTSPFKRLLLSLMCSLMILSSYAQEDLIRIAGVVTGTDGPLSGVTISLQAGRTLGSTDVKGYYEFEVPRTATVIFNHLAYEKTEIKITDYKPNSTGVYVIDLALNEKIGNEIDEAVVVGFGTQKKASLVSSITVVNPKELKGPSSNLTTMLAGRVSGMIAYQRSGEPGADNAQFFIRGLGSFGSGKTDPLILIDGIESTATDMARLQPDDISAFSVLKDATAAAVYGARGANGVVLITTKTGAQGKTKFMVRTEGKLSTNTQHIQLTDNITYMNLANEAVLTRPTPKPLPYSQAKIEHTIRGTDPYLYPNNDWVDMLIKDYTFNQGYNLSASGGGNRVRFYVSGTYNADNGILKKHGTSNFNNNIKLINYSLRSNINIDLTKTTEARVNLYGQFDDYNGPIRDGAEYFRMALWSNPVQFPAVYPAEYLPYIQHPLFGGYVVMDGVNTNGSLLTNPYAELVRGYRQYNRSTLMPQLEIKQNLDFLTKGLNFRTMAYAKRYSYGQTSRSYNPFYYSARLDPADYTVDLSVINDGTTGSVGQVGQEFLGYGSSGSDINSTLYLEAAANYARNFGKHDVSGMLITLFQDYKIARDNITSLQLGLPRRNNGLSGRFTYGYDNRYLAEFNFGYNGSERFHESKRFGFFPSFGLAYRISNENFFESLKPVISDMKLRATYGIIGNDAIGSDTDRFFYLSEVNIGNGNYSSTFGYDYQYSRPGVSVSRYANHDIAWEQSRQINLGFDMSFLNGSINIVADAYKDYKSNILESRSYIGTTIGLQATPMANTGKVEKQGFDIAIDYSKSLSTGWFFQYRGNLTFAQSKITKRDELLYPENMSYRYQVGHSAAQQFGLIAERLFIDEYDVANSPIQQFGDYMAGDIKYRDMNGDEMITWNDAVPIGYPTSPELIYGFGGTTGYKGFDFSFFFQGSGKSSFFINPENITPFVHNVNAGAQNGLLTAIAESHWSEENRNMYAFFPRLSDYFVGNNNQQSTWWMRNGEFLRLKNIELGFNAPSSLLDRYKLGSVRFYANMMNVFTISNFKLWDVEMGGNGLGYPIQRTYNFGIQANF</sequence>
<accession>A0ABR7YCB7</accession>
<keyword evidence="1" id="KW-0998">Cell outer membrane</keyword>
<dbReference type="EMBL" id="JACOIJ010000006">
    <property type="protein sequence ID" value="MBD1428929.1"/>
    <property type="molecule type" value="Genomic_DNA"/>
</dbReference>
<keyword evidence="4" id="KW-0675">Receptor</keyword>
<evidence type="ECO:0000313" key="4">
    <source>
        <dbReference type="EMBL" id="MBD1428929.1"/>
    </source>
</evidence>
<keyword evidence="5" id="KW-1185">Reference proteome</keyword>
<comment type="subcellular location">
    <subcellularLocation>
        <location evidence="1">Cell outer membrane</location>
        <topology evidence="1">Multi-pass membrane protein</topology>
    </subcellularLocation>
</comment>
<evidence type="ECO:0000259" key="3">
    <source>
        <dbReference type="Pfam" id="PF07715"/>
    </source>
</evidence>
<evidence type="ECO:0000313" key="5">
    <source>
        <dbReference type="Proteomes" id="UP000651271"/>
    </source>
</evidence>
<name>A0ABR7YCB7_9SPHI</name>
<keyword evidence="1" id="KW-1134">Transmembrane beta strand</keyword>
<dbReference type="Pfam" id="PF07715">
    <property type="entry name" value="Plug"/>
    <property type="match status" value="1"/>
</dbReference>
<dbReference type="Gene3D" id="2.170.130.10">
    <property type="entry name" value="TonB-dependent receptor, plug domain"/>
    <property type="match status" value="1"/>
</dbReference>
<dbReference type="InterPro" id="IPR037066">
    <property type="entry name" value="Plug_dom_sf"/>
</dbReference>
<organism evidence="4 5">
    <name type="scientific">Sphingobacterium litopenaei</name>
    <dbReference type="NCBI Taxonomy" id="2763500"/>
    <lineage>
        <taxon>Bacteria</taxon>
        <taxon>Pseudomonadati</taxon>
        <taxon>Bacteroidota</taxon>
        <taxon>Sphingobacteriia</taxon>
        <taxon>Sphingobacteriales</taxon>
        <taxon>Sphingobacteriaceae</taxon>
        <taxon>Sphingobacterium</taxon>
    </lineage>
</organism>
<dbReference type="InterPro" id="IPR008969">
    <property type="entry name" value="CarboxyPept-like_regulatory"/>
</dbReference>
<dbReference type="SUPFAM" id="SSF49464">
    <property type="entry name" value="Carboxypeptidase regulatory domain-like"/>
    <property type="match status" value="1"/>
</dbReference>
<feature type="signal peptide" evidence="2">
    <location>
        <begin position="1"/>
        <end position="30"/>
    </location>
</feature>
<keyword evidence="1" id="KW-0812">Transmembrane</keyword>
<keyword evidence="1" id="KW-0472">Membrane</keyword>
<dbReference type="PROSITE" id="PS52016">
    <property type="entry name" value="TONB_DEPENDENT_REC_3"/>
    <property type="match status" value="1"/>
</dbReference>
<comment type="similarity">
    <text evidence="1">Belongs to the TonB-dependent receptor family.</text>
</comment>
<keyword evidence="2" id="KW-0732">Signal</keyword>
<dbReference type="NCBIfam" id="TIGR04056">
    <property type="entry name" value="OMP_RagA_SusC"/>
    <property type="match status" value="1"/>
</dbReference>
<gene>
    <name evidence="4" type="ORF">H8B04_05020</name>
</gene>
<dbReference type="SUPFAM" id="SSF56935">
    <property type="entry name" value="Porins"/>
    <property type="match status" value="1"/>
</dbReference>
<dbReference type="InterPro" id="IPR023996">
    <property type="entry name" value="TonB-dep_OMP_SusC/RagA"/>
</dbReference>
<dbReference type="NCBIfam" id="TIGR04057">
    <property type="entry name" value="SusC_RagA_signa"/>
    <property type="match status" value="1"/>
</dbReference>
<dbReference type="InterPro" id="IPR023997">
    <property type="entry name" value="TonB-dep_OMP_SusC/RagA_CS"/>
</dbReference>
<comment type="caution">
    <text evidence="4">The sequence shown here is derived from an EMBL/GenBank/DDBJ whole genome shotgun (WGS) entry which is preliminary data.</text>
</comment>
<dbReference type="Proteomes" id="UP000651271">
    <property type="component" value="Unassembled WGS sequence"/>
</dbReference>
<feature type="chain" id="PRO_5045282223" evidence="2">
    <location>
        <begin position="31"/>
        <end position="1070"/>
    </location>
</feature>
<proteinExistence type="inferred from homology"/>
<dbReference type="InterPro" id="IPR012910">
    <property type="entry name" value="Plug_dom"/>
</dbReference>
<protein>
    <submittedName>
        <fullName evidence="4">TonB-dependent receptor</fullName>
    </submittedName>
</protein>